<dbReference type="RefSeq" id="YP_010002841.1">
    <property type="nucleotide sequence ID" value="NC_053249.1"/>
</dbReference>
<dbReference type="EMBL" id="MK937611">
    <property type="protein sequence ID" value="QDH93489.1"/>
    <property type="molecule type" value="Genomic_DNA"/>
</dbReference>
<gene>
    <name evidence="1" type="primary">3</name>
    <name evidence="1" type="ORF">SEA_VERITY_3</name>
</gene>
<evidence type="ECO:0000313" key="1">
    <source>
        <dbReference type="EMBL" id="QDH93489.1"/>
    </source>
</evidence>
<dbReference type="GeneID" id="63027396"/>
<sequence length="68" mass="7015">MTTTSDTAVTAAAGRIVGRVGHEHIVINGVGTALGAKLIARELRRNPGMSESDLCAAVIARAEQMAAR</sequence>
<protein>
    <submittedName>
        <fullName evidence="1">Uncharacterized protein</fullName>
    </submittedName>
</protein>
<dbReference type="Proteomes" id="UP000317598">
    <property type="component" value="Segment"/>
</dbReference>
<name>A0A514DIN8_9CAUD</name>
<keyword evidence="2" id="KW-1185">Reference proteome</keyword>
<proteinExistence type="predicted"/>
<organism evidence="1 2">
    <name type="scientific">Gordonia phage Verity</name>
    <dbReference type="NCBI Taxonomy" id="2591211"/>
    <lineage>
        <taxon>Viruses</taxon>
        <taxon>Duplodnaviria</taxon>
        <taxon>Heunggongvirae</taxon>
        <taxon>Uroviricota</taxon>
        <taxon>Caudoviricetes</taxon>
        <taxon>Stackebrandtviridae</taxon>
        <taxon>Schenleyvirinae</taxon>
        <taxon>Zitchvirus</taxon>
        <taxon>Zitchvirus verity</taxon>
    </lineage>
</organism>
<reference evidence="1 2" key="1">
    <citation type="submission" date="2019-05" db="EMBL/GenBank/DDBJ databases">
        <authorList>
            <person name="Hammer B.W."/>
            <person name="Akkineni S.H."/>
            <person name="Damazo I.J."/>
            <person name="Graziano A."/>
            <person name="Haggerty C.V."/>
            <person name="Harikumar N."/>
            <person name="Renninger T.L."/>
            <person name="Turner B.S."/>
            <person name="Zhang J.L."/>
            <person name="Butela K.A."/>
            <person name="Garlena R.A."/>
            <person name="Russell D.A."/>
            <person name="Pope W.H."/>
            <person name="Jacobs-Sera D."/>
            <person name="Hatfull G.F."/>
        </authorList>
    </citation>
    <scope>NUCLEOTIDE SEQUENCE [LARGE SCALE GENOMIC DNA]</scope>
</reference>
<dbReference type="KEGG" id="vg:63027396"/>
<evidence type="ECO:0000313" key="2">
    <source>
        <dbReference type="Proteomes" id="UP000317598"/>
    </source>
</evidence>
<accession>A0A514DIN8</accession>